<dbReference type="Pfam" id="PF10373">
    <property type="entry name" value="EST1_DNA_bind"/>
    <property type="match status" value="1"/>
</dbReference>
<dbReference type="CDD" id="cd09885">
    <property type="entry name" value="PIN_Smg6-like"/>
    <property type="match status" value="1"/>
</dbReference>
<keyword evidence="6" id="KW-0175">Coiled coil</keyword>
<dbReference type="InterPro" id="IPR045153">
    <property type="entry name" value="Est1/Ebs1-like"/>
</dbReference>
<evidence type="ECO:0000256" key="5">
    <source>
        <dbReference type="ARBA" id="ARBA00023242"/>
    </source>
</evidence>
<feature type="region of interest" description="Disordered" evidence="7">
    <location>
        <begin position="95"/>
        <end position="118"/>
    </location>
</feature>
<evidence type="ECO:0000256" key="2">
    <source>
        <dbReference type="ARBA" id="ARBA00004496"/>
    </source>
</evidence>
<sequence length="1285" mass="147526">MAEDKPVKIRKTKAGFEPYQVKKFHSVAWSKDENITPVQQEIQEKKPRKNKTNSRPNYSHSKVNKYSPKSKHINSQVEQTVNIDVENEDWDIEIANQESKKDTNENETSITKQDTEQEIKLPRIDSLNKNDKVPINFSNAEEIRRKTQGISILECPCSNSTSESSVDGCLETYDLNKCLTNNKKNMNKDVSNKDDVYKNGFNTDKVNYIPDSSSLNVDSLTKYCTKDSFLPFAEKEAENNHVLDKTIEKKQLNSSLRNKNLTKQSMDTTHNLDEVLSTTEINSLFKNINIDTSAANILKNEKSLVQNETHHVLQDIKELEIISSHENSQKLNVKSLIINREMQKNVLRNKRKQKTQSSPQSSPQSSQEKNLSTREEKSPIQSNNPEGLVLSAFQKVSADEQGTQSKRHVHFSNSDNAHIDDKMFVDKKFLSEDRFTEKKETEKRFVKKNKQLNLHIKEIKEKQFQLSKLLEKGFQSMESVKLMISTAEAIQQNYVDLIILYQEFAFKFDYESALWKSAFHNIISQFRNFLDSENISKKVLQDIGKLYWQFLQSGIQFLDMIIVNLEEHHGFNLQDYLKDPVLMLTCKKQVKLALRSCHLLLIFIGDLERYIAQLQQESSYEQAILRYKDAQILVPKNGKSYNQLAVVAVVAKRKLDAVYYYARSLQASNPILSAKERLTAIFQEIKKKARLFDQHHFQALSVVGSNFGVFDGSNAAPETHSKYNHHNIQAKKNTDHLSHEVWKFIKNGHMFKVMLTDDNNVIDLTLNSSLAKVTNANFNNIEHDKLTLRKVNKGFMIHFLLLHSMLYTNIGLENFTLVHQETLSDLTTLLLHPKASSIKQESLLKYMAINLFAIHNILDKQDTLNVVHGTSLDLAILFGMDMFSILAKHSAQLIKEKGPCDQFMPALRTWMKWLANHCELVMKSSVSSMLDVWTRCCELFNCLASIKNGLTDKNQNENGTNAYLIEDLFLAGFKPLEPTLLFCKVSIGHEEPALSNLRLKSLIEILSLMDEQDNWCYVFDEKDNEYKPIQTSEKIILSPEKKYIELLETSQEEVEDFEDDVIYEDDDNEDFHETAQINDLKAQKVALQKIIQAQEEQRNAAMAVIENQKRLGRNIFENYPSTIVADTNCYIDRLPLMQALLQSKMFCIVVPLIVINELDGLKKGSSNTNHRLQQSAGLAVDMLEDWFSRKDSCLRAITSNGTEMTTIAFRAEEFSNDRGNNDDVILSCCVRYCKENITRSEAGDSRIVIRSVVLLTDDRNLRVKAHTRSVPTTDIVTFIKMAKLI</sequence>
<evidence type="ECO:0000256" key="4">
    <source>
        <dbReference type="ARBA" id="ARBA00023161"/>
    </source>
</evidence>
<evidence type="ECO:0000256" key="1">
    <source>
        <dbReference type="ARBA" id="ARBA00004123"/>
    </source>
</evidence>
<keyword evidence="3" id="KW-0963">Cytoplasm</keyword>
<dbReference type="Pfam" id="PF10374">
    <property type="entry name" value="EST1"/>
    <property type="match status" value="1"/>
</dbReference>
<evidence type="ECO:0000313" key="10">
    <source>
        <dbReference type="RefSeq" id="XP_065663377.1"/>
    </source>
</evidence>
<proteinExistence type="predicted"/>
<gene>
    <name evidence="10" type="primary">LOC101239826</name>
</gene>
<dbReference type="InterPro" id="IPR018834">
    <property type="entry name" value="DNA/RNA-bd_Est1-type"/>
</dbReference>
<evidence type="ECO:0000313" key="9">
    <source>
        <dbReference type="Proteomes" id="UP001652625"/>
    </source>
</evidence>
<feature type="compositionally biased region" description="Low complexity" evidence="7">
    <location>
        <begin position="356"/>
        <end position="367"/>
    </location>
</feature>
<reference evidence="10" key="1">
    <citation type="submission" date="2025-08" db="UniProtKB">
        <authorList>
            <consortium name="RefSeq"/>
        </authorList>
    </citation>
    <scope>IDENTIFICATION</scope>
</reference>
<dbReference type="InterPro" id="IPR019458">
    <property type="entry name" value="Est1-like_N"/>
</dbReference>
<dbReference type="Proteomes" id="UP001652625">
    <property type="component" value="Chromosome 10"/>
</dbReference>
<dbReference type="SUPFAM" id="SSF88723">
    <property type="entry name" value="PIN domain-like"/>
    <property type="match status" value="1"/>
</dbReference>
<accession>A0ABM4CNH7</accession>
<dbReference type="InterPro" id="IPR002716">
    <property type="entry name" value="PIN_dom"/>
</dbReference>
<dbReference type="Gene3D" id="1.25.40.10">
    <property type="entry name" value="Tetratricopeptide repeat domain"/>
    <property type="match status" value="1"/>
</dbReference>
<feature type="domain" description="PIN" evidence="8">
    <location>
        <begin position="1121"/>
        <end position="1263"/>
    </location>
</feature>
<evidence type="ECO:0000256" key="6">
    <source>
        <dbReference type="SAM" id="Coils"/>
    </source>
</evidence>
<feature type="region of interest" description="Disordered" evidence="7">
    <location>
        <begin position="347"/>
        <end position="385"/>
    </location>
</feature>
<evidence type="ECO:0000259" key="8">
    <source>
        <dbReference type="SMART" id="SM00670"/>
    </source>
</evidence>
<feature type="coiled-coil region" evidence="6">
    <location>
        <begin position="1040"/>
        <end position="1111"/>
    </location>
</feature>
<comment type="subcellular location">
    <subcellularLocation>
        <location evidence="2">Cytoplasm</location>
    </subcellularLocation>
    <subcellularLocation>
        <location evidence="1">Nucleus</location>
    </subcellularLocation>
</comment>
<name>A0ABM4CNH7_HYDVU</name>
<dbReference type="RefSeq" id="XP_065663377.1">
    <property type="nucleotide sequence ID" value="XM_065807305.1"/>
</dbReference>
<dbReference type="SMART" id="SM00670">
    <property type="entry name" value="PINc"/>
    <property type="match status" value="1"/>
</dbReference>
<organism evidence="9 10">
    <name type="scientific">Hydra vulgaris</name>
    <name type="common">Hydra</name>
    <name type="synonym">Hydra attenuata</name>
    <dbReference type="NCBI Taxonomy" id="6087"/>
    <lineage>
        <taxon>Eukaryota</taxon>
        <taxon>Metazoa</taxon>
        <taxon>Cnidaria</taxon>
        <taxon>Hydrozoa</taxon>
        <taxon>Hydroidolina</taxon>
        <taxon>Anthoathecata</taxon>
        <taxon>Aplanulata</taxon>
        <taxon>Hydridae</taxon>
        <taxon>Hydra</taxon>
    </lineage>
</organism>
<feature type="region of interest" description="Disordered" evidence="7">
    <location>
        <begin position="28"/>
        <end position="75"/>
    </location>
</feature>
<dbReference type="InterPro" id="IPR029060">
    <property type="entry name" value="PIN-like_dom_sf"/>
</dbReference>
<dbReference type="PANTHER" id="PTHR15696:SF0">
    <property type="entry name" value="TELOMERASE-BINDING PROTEIN EST1A"/>
    <property type="match status" value="1"/>
</dbReference>
<dbReference type="InterPro" id="IPR011990">
    <property type="entry name" value="TPR-like_helical_dom_sf"/>
</dbReference>
<keyword evidence="9" id="KW-1185">Reference proteome</keyword>
<keyword evidence="4" id="KW-0866">Nonsense-mediated mRNA decay</keyword>
<dbReference type="Pfam" id="PF13638">
    <property type="entry name" value="PIN_4"/>
    <property type="match status" value="1"/>
</dbReference>
<dbReference type="SUPFAM" id="SSF48452">
    <property type="entry name" value="TPR-like"/>
    <property type="match status" value="1"/>
</dbReference>
<dbReference type="PANTHER" id="PTHR15696">
    <property type="entry name" value="SMG-7 SUPPRESSOR WITH MORPHOLOGICAL EFFECT ON GENITALIA PROTEIN 7"/>
    <property type="match status" value="1"/>
</dbReference>
<protein>
    <submittedName>
        <fullName evidence="10">Telomerase-binding protein EST1A isoform X3</fullName>
    </submittedName>
</protein>
<evidence type="ECO:0000256" key="7">
    <source>
        <dbReference type="SAM" id="MobiDB-lite"/>
    </source>
</evidence>
<dbReference type="Gene3D" id="3.40.50.1010">
    <property type="entry name" value="5'-nuclease"/>
    <property type="match status" value="1"/>
</dbReference>
<dbReference type="GeneID" id="101239826"/>
<keyword evidence="5" id="KW-0539">Nucleus</keyword>
<evidence type="ECO:0000256" key="3">
    <source>
        <dbReference type="ARBA" id="ARBA00022490"/>
    </source>
</evidence>